<dbReference type="PANTHER" id="PTHR30329:SF21">
    <property type="entry name" value="LIPOPROTEIN YIAD-RELATED"/>
    <property type="match status" value="1"/>
</dbReference>
<evidence type="ECO:0000256" key="8">
    <source>
        <dbReference type="SAM" id="Coils"/>
    </source>
</evidence>
<protein>
    <submittedName>
        <fullName evidence="11">Flagellar motor protein MotB</fullName>
    </submittedName>
</protein>
<evidence type="ECO:0000256" key="5">
    <source>
        <dbReference type="ARBA" id="ARBA00022989"/>
    </source>
</evidence>
<evidence type="ECO:0000313" key="12">
    <source>
        <dbReference type="Proteomes" id="UP001500213"/>
    </source>
</evidence>
<evidence type="ECO:0000256" key="1">
    <source>
        <dbReference type="ARBA" id="ARBA00004162"/>
    </source>
</evidence>
<evidence type="ECO:0000256" key="4">
    <source>
        <dbReference type="ARBA" id="ARBA00022692"/>
    </source>
</evidence>
<dbReference type="EMBL" id="BAABBX010000005">
    <property type="protein sequence ID" value="GAA4185658.1"/>
    <property type="molecule type" value="Genomic_DNA"/>
</dbReference>
<evidence type="ECO:0000313" key="11">
    <source>
        <dbReference type="EMBL" id="GAA4185658.1"/>
    </source>
</evidence>
<dbReference type="InterPro" id="IPR006665">
    <property type="entry name" value="OmpA-like"/>
</dbReference>
<keyword evidence="8" id="KW-0175">Coiled coil</keyword>
<dbReference type="Pfam" id="PF13677">
    <property type="entry name" value="MotB_plug"/>
    <property type="match status" value="1"/>
</dbReference>
<feature type="coiled-coil region" evidence="8">
    <location>
        <begin position="87"/>
        <end position="114"/>
    </location>
</feature>
<keyword evidence="11" id="KW-0966">Cell projection</keyword>
<comment type="subcellular location">
    <subcellularLocation>
        <location evidence="1">Cell membrane</location>
        <topology evidence="1">Single-pass membrane protein</topology>
    </subcellularLocation>
</comment>
<feature type="transmembrane region" description="Helical" evidence="9">
    <location>
        <begin position="21"/>
        <end position="41"/>
    </location>
</feature>
<comment type="similarity">
    <text evidence="2">Belongs to the MotB family.</text>
</comment>
<keyword evidence="11" id="KW-0282">Flagellum</keyword>
<dbReference type="Gene3D" id="3.30.1330.60">
    <property type="entry name" value="OmpA-like domain"/>
    <property type="match status" value="1"/>
</dbReference>
<organism evidence="11 12">
    <name type="scientific">Gryllotalpicola kribbensis</name>
    <dbReference type="NCBI Taxonomy" id="993084"/>
    <lineage>
        <taxon>Bacteria</taxon>
        <taxon>Bacillati</taxon>
        <taxon>Actinomycetota</taxon>
        <taxon>Actinomycetes</taxon>
        <taxon>Micrococcales</taxon>
        <taxon>Microbacteriaceae</taxon>
        <taxon>Gryllotalpicola</taxon>
    </lineage>
</organism>
<evidence type="ECO:0000256" key="9">
    <source>
        <dbReference type="SAM" id="Phobius"/>
    </source>
</evidence>
<keyword evidence="5 9" id="KW-1133">Transmembrane helix</keyword>
<proteinExistence type="inferred from homology"/>
<keyword evidence="6 7" id="KW-0472">Membrane</keyword>
<dbReference type="PANTHER" id="PTHR30329">
    <property type="entry name" value="STATOR ELEMENT OF FLAGELLAR MOTOR COMPLEX"/>
    <property type="match status" value="1"/>
</dbReference>
<dbReference type="InterPro" id="IPR025713">
    <property type="entry name" value="MotB-like_N_dom"/>
</dbReference>
<dbReference type="CDD" id="cd07185">
    <property type="entry name" value="OmpA_C-like"/>
    <property type="match status" value="1"/>
</dbReference>
<reference evidence="12" key="1">
    <citation type="journal article" date="2019" name="Int. J. Syst. Evol. Microbiol.">
        <title>The Global Catalogue of Microorganisms (GCM) 10K type strain sequencing project: providing services to taxonomists for standard genome sequencing and annotation.</title>
        <authorList>
            <consortium name="The Broad Institute Genomics Platform"/>
            <consortium name="The Broad Institute Genome Sequencing Center for Infectious Disease"/>
            <person name="Wu L."/>
            <person name="Ma J."/>
        </authorList>
    </citation>
    <scope>NUCLEOTIDE SEQUENCE [LARGE SCALE GENOMIC DNA]</scope>
    <source>
        <strain evidence="12">JCM 17593</strain>
    </source>
</reference>
<dbReference type="RefSeq" id="WP_344774044.1">
    <property type="nucleotide sequence ID" value="NZ_BAABBX010000005.1"/>
</dbReference>
<dbReference type="Pfam" id="PF00691">
    <property type="entry name" value="OmpA"/>
    <property type="match status" value="1"/>
</dbReference>
<evidence type="ECO:0000256" key="7">
    <source>
        <dbReference type="PROSITE-ProRule" id="PRU00473"/>
    </source>
</evidence>
<keyword evidence="3" id="KW-1003">Cell membrane</keyword>
<dbReference type="SUPFAM" id="SSF103088">
    <property type="entry name" value="OmpA-like"/>
    <property type="match status" value="1"/>
</dbReference>
<dbReference type="PROSITE" id="PS51123">
    <property type="entry name" value="OMPA_2"/>
    <property type="match status" value="1"/>
</dbReference>
<keyword evidence="4 9" id="KW-0812">Transmembrane</keyword>
<evidence type="ECO:0000256" key="3">
    <source>
        <dbReference type="ARBA" id="ARBA00022475"/>
    </source>
</evidence>
<dbReference type="Proteomes" id="UP001500213">
    <property type="component" value="Unassembled WGS sequence"/>
</dbReference>
<name>A0ABP8AKR3_9MICO</name>
<dbReference type="InterPro" id="IPR050330">
    <property type="entry name" value="Bact_OuterMem_StrucFunc"/>
</dbReference>
<keyword evidence="11" id="KW-0969">Cilium</keyword>
<evidence type="ECO:0000259" key="10">
    <source>
        <dbReference type="PROSITE" id="PS51123"/>
    </source>
</evidence>
<gene>
    <name evidence="11" type="ORF">GCM10022288_07980</name>
</gene>
<accession>A0ABP8AKR3</accession>
<comment type="caution">
    <text evidence="11">The sequence shown here is derived from an EMBL/GenBank/DDBJ whole genome shotgun (WGS) entry which is preliminary data.</text>
</comment>
<keyword evidence="12" id="KW-1185">Reference proteome</keyword>
<evidence type="ECO:0000256" key="2">
    <source>
        <dbReference type="ARBA" id="ARBA00008914"/>
    </source>
</evidence>
<feature type="domain" description="OmpA-like" evidence="10">
    <location>
        <begin position="128"/>
        <end position="248"/>
    </location>
</feature>
<dbReference type="InterPro" id="IPR036737">
    <property type="entry name" value="OmpA-like_sf"/>
</dbReference>
<evidence type="ECO:0000256" key="6">
    <source>
        <dbReference type="ARBA" id="ARBA00023136"/>
    </source>
</evidence>
<sequence length="277" mass="29313">MAARRKRSTTSSEHHVDERWMASYMDMVTVLMCMFIVLFAMSTVDANKFQELKHSLATGFGVVKTQKVDTAKGVVVPPDYVGKDGEMTDASQKAALELAELEKLERQMNAALAAQGLQNTVGYDIDERGLTVHLVGANTFFATNSTQLTPVAQRVLAAISGPLNTVGNQLAIEGHADARPPQPPFATNWELSTGRAVAVLRDLVEHGHVAGTRVGATGYGDERPTATGTSAAALAQNRRVDIVVVSAQPDDVRALIPGLVAAQKHAQASAGGTGQVG</sequence>